<keyword evidence="2" id="KW-1185">Reference proteome</keyword>
<dbReference type="Proteomes" id="UP000198611">
    <property type="component" value="Unassembled WGS sequence"/>
</dbReference>
<protein>
    <submittedName>
        <fullName evidence="1">Uncharacterized protein</fullName>
    </submittedName>
</protein>
<accession>A0A1I1NQB1</accession>
<dbReference type="AlphaFoldDB" id="A0A1I1NQB1"/>
<dbReference type="EMBL" id="FOMJ01000001">
    <property type="protein sequence ID" value="SFC95920.1"/>
    <property type="molecule type" value="Genomic_DNA"/>
</dbReference>
<dbReference type="STRING" id="1123397.SAMN05660831_00239"/>
<proteinExistence type="predicted"/>
<name>A0A1I1NQB1_9GAMM</name>
<sequence>MRKAVKRVVLAMGSIMEIRPTGAYAEYMPKGTARQRIGQHWKATGDYLKEAVQHYERDCKPDRASQEVRKN</sequence>
<reference evidence="1 2" key="1">
    <citation type="submission" date="2016-10" db="EMBL/GenBank/DDBJ databases">
        <authorList>
            <person name="de Groot N.N."/>
        </authorList>
    </citation>
    <scope>NUCLEOTIDE SEQUENCE [LARGE SCALE GENOMIC DNA]</scope>
    <source>
        <strain evidence="1 2">HL3</strain>
    </source>
</reference>
<dbReference type="RefSeq" id="WP_093426926.1">
    <property type="nucleotide sequence ID" value="NZ_FOMJ01000001.1"/>
</dbReference>
<dbReference type="OrthoDB" id="6171818at2"/>
<gene>
    <name evidence="1" type="ORF">SAMN05660831_00239</name>
</gene>
<evidence type="ECO:0000313" key="1">
    <source>
        <dbReference type="EMBL" id="SFC95920.1"/>
    </source>
</evidence>
<organism evidence="1 2">
    <name type="scientific">Thiohalospira halophila DSM 15071</name>
    <dbReference type="NCBI Taxonomy" id="1123397"/>
    <lineage>
        <taxon>Bacteria</taxon>
        <taxon>Pseudomonadati</taxon>
        <taxon>Pseudomonadota</taxon>
        <taxon>Gammaproteobacteria</taxon>
        <taxon>Thiohalospirales</taxon>
        <taxon>Thiohalospiraceae</taxon>
        <taxon>Thiohalospira</taxon>
    </lineage>
</organism>
<evidence type="ECO:0000313" key="2">
    <source>
        <dbReference type="Proteomes" id="UP000198611"/>
    </source>
</evidence>